<dbReference type="InterPro" id="IPR029063">
    <property type="entry name" value="SAM-dependent_MTases_sf"/>
</dbReference>
<keyword evidence="3" id="KW-1185">Reference proteome</keyword>
<dbReference type="Proteomes" id="UP000494108">
    <property type="component" value="Unassembled WGS sequence"/>
</dbReference>
<name>A0A6S6YZI8_9BURK</name>
<organism evidence="2 3">
    <name type="scientific">Achromobacter pestifer</name>
    <dbReference type="NCBI Taxonomy" id="1353889"/>
    <lineage>
        <taxon>Bacteria</taxon>
        <taxon>Pseudomonadati</taxon>
        <taxon>Pseudomonadota</taxon>
        <taxon>Betaproteobacteria</taxon>
        <taxon>Burkholderiales</taxon>
        <taxon>Alcaligenaceae</taxon>
        <taxon>Achromobacter</taxon>
    </lineage>
</organism>
<accession>A0A6S6YZI8</accession>
<proteinExistence type="predicted"/>
<dbReference type="Pfam" id="PF08241">
    <property type="entry name" value="Methyltransf_11"/>
    <property type="match status" value="1"/>
</dbReference>
<evidence type="ECO:0000313" key="3">
    <source>
        <dbReference type="Proteomes" id="UP000494108"/>
    </source>
</evidence>
<evidence type="ECO:0000313" key="2">
    <source>
        <dbReference type="EMBL" id="CAB3639023.1"/>
    </source>
</evidence>
<dbReference type="RefSeq" id="WP_175174244.1">
    <property type="nucleotide sequence ID" value="NZ_CADIJX010000002.1"/>
</dbReference>
<sequence>MRKLKYVLKRALFRLSPGVAAHCNIDFRLHAPNRAFLENEIFTYVNRLAAESDAGLDFLFVGLDKHNWHYPRLLSVDFHSLDLKKKNAVYGRRGRHKVGNAMQMAELYAENAFDVVVANGLIGFGVDTQADFHRLIAQCHWVLKPGGLLVLGYNDRLERAPFPVDVDGNGGFDEFVPDIVGVRGARHHMDDEHRHVYVFSRKTGHLGNLPNG</sequence>
<gene>
    <name evidence="2" type="ORF">LMG3431_01930</name>
</gene>
<dbReference type="SUPFAM" id="SSF53335">
    <property type="entry name" value="S-adenosyl-L-methionine-dependent methyltransferases"/>
    <property type="match status" value="1"/>
</dbReference>
<evidence type="ECO:0000259" key="1">
    <source>
        <dbReference type="Pfam" id="PF08241"/>
    </source>
</evidence>
<dbReference type="InterPro" id="IPR013216">
    <property type="entry name" value="Methyltransf_11"/>
</dbReference>
<dbReference type="CDD" id="cd02440">
    <property type="entry name" value="AdoMet_MTases"/>
    <property type="match status" value="1"/>
</dbReference>
<reference evidence="2 3" key="1">
    <citation type="submission" date="2020-04" db="EMBL/GenBank/DDBJ databases">
        <authorList>
            <person name="De Canck E."/>
        </authorList>
    </citation>
    <scope>NUCLEOTIDE SEQUENCE [LARGE SCALE GENOMIC DNA]</scope>
    <source>
        <strain evidence="2 3">LMG 3431</strain>
    </source>
</reference>
<dbReference type="AlphaFoldDB" id="A0A6S6YZI8"/>
<feature type="domain" description="Methyltransferase type 11" evidence="1">
    <location>
        <begin position="72"/>
        <end position="151"/>
    </location>
</feature>
<dbReference type="GO" id="GO:0008757">
    <property type="term" value="F:S-adenosylmethionine-dependent methyltransferase activity"/>
    <property type="evidence" value="ECO:0007669"/>
    <property type="project" value="InterPro"/>
</dbReference>
<dbReference type="EMBL" id="CADIJX010000002">
    <property type="protein sequence ID" value="CAB3639023.1"/>
    <property type="molecule type" value="Genomic_DNA"/>
</dbReference>
<dbReference type="Gene3D" id="3.40.50.150">
    <property type="entry name" value="Vaccinia Virus protein VP39"/>
    <property type="match status" value="1"/>
</dbReference>
<protein>
    <recommendedName>
        <fullName evidence="1">Methyltransferase type 11 domain-containing protein</fullName>
    </recommendedName>
</protein>